<feature type="domain" description="Tail sheath protein subtilisin-like" evidence="2">
    <location>
        <begin position="284"/>
        <end position="431"/>
    </location>
</feature>
<dbReference type="PATRIC" id="fig|1134406.4.peg.2448"/>
<evidence type="ECO:0000259" key="2">
    <source>
        <dbReference type="Pfam" id="PF04984"/>
    </source>
</evidence>
<dbReference type="OrthoDB" id="9767864at2"/>
<dbReference type="Gene3D" id="3.40.50.11780">
    <property type="match status" value="2"/>
</dbReference>
<dbReference type="InterPro" id="IPR052042">
    <property type="entry name" value="Tail_sheath_structural"/>
</dbReference>
<evidence type="ECO:0000259" key="3">
    <source>
        <dbReference type="Pfam" id="PF17482"/>
    </source>
</evidence>
<organism evidence="4 5">
    <name type="scientific">Ornatilinea apprima</name>
    <dbReference type="NCBI Taxonomy" id="1134406"/>
    <lineage>
        <taxon>Bacteria</taxon>
        <taxon>Bacillati</taxon>
        <taxon>Chloroflexota</taxon>
        <taxon>Anaerolineae</taxon>
        <taxon>Anaerolineales</taxon>
        <taxon>Anaerolineaceae</taxon>
        <taxon>Ornatilinea</taxon>
    </lineage>
</organism>
<dbReference type="PANTHER" id="PTHR35861">
    <property type="match status" value="1"/>
</dbReference>
<dbReference type="EMBL" id="LGCL01000024">
    <property type="protein sequence ID" value="KPL76909.1"/>
    <property type="molecule type" value="Genomic_DNA"/>
</dbReference>
<proteinExistence type="inferred from homology"/>
<evidence type="ECO:0000313" key="4">
    <source>
        <dbReference type="EMBL" id="KPL76909.1"/>
    </source>
</evidence>
<gene>
    <name evidence="4" type="ORF">ADN00_09935</name>
</gene>
<dbReference type="Pfam" id="PF17482">
    <property type="entry name" value="Phage_sheath_1C"/>
    <property type="match status" value="1"/>
</dbReference>
<feature type="domain" description="Tail sheath protein C-terminal" evidence="3">
    <location>
        <begin position="432"/>
        <end position="538"/>
    </location>
</feature>
<protein>
    <recommendedName>
        <fullName evidence="6">Tail protein</fullName>
    </recommendedName>
</protein>
<dbReference type="Pfam" id="PF04984">
    <property type="entry name" value="Phage_sheath_1"/>
    <property type="match status" value="1"/>
</dbReference>
<evidence type="ECO:0008006" key="6">
    <source>
        <dbReference type="Google" id="ProtNLM"/>
    </source>
</evidence>
<accession>A0A0P6X2M2</accession>
<dbReference type="RefSeq" id="WP_075062846.1">
    <property type="nucleotide sequence ID" value="NZ_LGCL01000024.1"/>
</dbReference>
<dbReference type="STRING" id="1134406.ADN00_09935"/>
<dbReference type="InterPro" id="IPR035089">
    <property type="entry name" value="Phage_sheath_subtilisin"/>
</dbReference>
<comment type="caution">
    <text evidence="4">The sequence shown here is derived from an EMBL/GenBank/DDBJ whole genome shotgun (WGS) entry which is preliminary data.</text>
</comment>
<sequence>MPEYLSPGVYVEEVDRGPKPIEGVGTAMAAFVGFTEKAELAREVDGELVVENLLNRPQLVTNWTQFVERFGGFVAGVNLPQSVYGYFTNGGSRCYVVSVRTFPKAEAVLMNAQGKPALSVRARQAGVEGLKMRVRVGDLALPAPSGKKAAEGAEGEAPEAPAAGEYSFSVFVEKEAASGGWKPVETITDVKLQTVVADTKKQVALAFKNNKLPKFVEFTVLEPSSIEKAMPREQEQPLTIEKKLLEPAVASDFRGDVSERKGIEGLEVLDDVTMVCVPDLMTTMPGEKLNLDMVKAVQGMMIAHCERMGDRVAILDAPPDLTPQEVKKWRMDIAGFDTSYAAMYYPWVKVMDAATDSMVNMPPSGHIAGLWARSDNTRGVHKAPANEVVQGVVGLAYQTTKGEQDTLNPIGVNCIRSFPGRGIRVWGARTLSSDPAWRYINVRRLFNYVEKSIENGTQWVVFEPNNRKLWARVNRDVSAFLRMVWRDGALFGSSPAEAFYVKVDDELNPPESRDLGRLVIEIGMAPVKPAEFVIFRISQWAGPGSE</sequence>
<dbReference type="InterPro" id="IPR020287">
    <property type="entry name" value="Tail_sheath_C"/>
</dbReference>
<keyword evidence="5" id="KW-1185">Reference proteome</keyword>
<evidence type="ECO:0000313" key="5">
    <source>
        <dbReference type="Proteomes" id="UP000050417"/>
    </source>
</evidence>
<reference evidence="4 5" key="1">
    <citation type="submission" date="2015-07" db="EMBL/GenBank/DDBJ databases">
        <title>Genome sequence of Ornatilinea apprima DSM 23815.</title>
        <authorList>
            <person name="Hemp J."/>
            <person name="Ward L.M."/>
            <person name="Pace L.A."/>
            <person name="Fischer W.W."/>
        </authorList>
    </citation>
    <scope>NUCLEOTIDE SEQUENCE [LARGE SCALE GENOMIC DNA]</scope>
    <source>
        <strain evidence="4 5">P3M-1</strain>
    </source>
</reference>
<dbReference type="PANTHER" id="PTHR35861:SF1">
    <property type="entry name" value="PHAGE TAIL SHEATH PROTEIN"/>
    <property type="match status" value="1"/>
</dbReference>
<dbReference type="Proteomes" id="UP000050417">
    <property type="component" value="Unassembled WGS sequence"/>
</dbReference>
<evidence type="ECO:0000256" key="1">
    <source>
        <dbReference type="ARBA" id="ARBA00008005"/>
    </source>
</evidence>
<name>A0A0P6X2M2_9CHLR</name>
<comment type="similarity">
    <text evidence="1">Belongs to the myoviridae tail sheath protein family.</text>
</comment>
<dbReference type="AlphaFoldDB" id="A0A0P6X2M2"/>